<sequence>MALQHSNIADTWTPPSYGDLLDTTVQAKSVAFRASRPVSTDRVKMHFPLWTGNPTAGWYDELEEIALTDGATNEVIITPDKVAALSRVSNEAADDTHPAISEAIGAGISDDIAQKIDIAWLANTTAKANNGLLSIAYSTVDTGASLTNLDPFIDARFKANAVGAQLTSWVMHPDTANTLTKLKKLTSGSNEALLSFVDDGILIAGLPVLLSPHVDAATFAWGIPKQRVVTVIRKGTEVALSRDAGFSSDSAYIRGVARVGFGFLHPASVVRLYDAA</sequence>
<gene>
    <name evidence="3" type="ORF">ERS075527_00771</name>
</gene>
<dbReference type="EMBL" id="CSUW01000002">
    <property type="protein sequence ID" value="CPT06441.1"/>
    <property type="molecule type" value="Genomic_DNA"/>
</dbReference>
<dbReference type="AlphaFoldDB" id="A0AB33SZY5"/>
<organism evidence="3 4">
    <name type="scientific">Mycobacteroides abscessus</name>
    <dbReference type="NCBI Taxonomy" id="36809"/>
    <lineage>
        <taxon>Bacteria</taxon>
        <taxon>Bacillati</taxon>
        <taxon>Actinomycetota</taxon>
        <taxon>Actinomycetes</taxon>
        <taxon>Mycobacteriales</taxon>
        <taxon>Mycobacteriaceae</taxon>
        <taxon>Mycobacteroides</taxon>
    </lineage>
</organism>
<dbReference type="InterPro" id="IPR054612">
    <property type="entry name" value="Phage_capsid-like_C"/>
</dbReference>
<dbReference type="Proteomes" id="UP000038487">
    <property type="component" value="Unassembled WGS sequence"/>
</dbReference>
<dbReference type="NCBIfam" id="TIGR01554">
    <property type="entry name" value="major_cap_HK97"/>
    <property type="match status" value="1"/>
</dbReference>
<dbReference type="SUPFAM" id="SSF56563">
    <property type="entry name" value="Major capsid protein gp5"/>
    <property type="match status" value="1"/>
</dbReference>
<dbReference type="Pfam" id="PF05065">
    <property type="entry name" value="Phage_capsid"/>
    <property type="match status" value="1"/>
</dbReference>
<dbReference type="Gene3D" id="3.30.2320.10">
    <property type="entry name" value="hypothetical protein PF0899 domain"/>
    <property type="match status" value="1"/>
</dbReference>
<accession>A0AB33SZY5</accession>
<comment type="subcellular location">
    <subcellularLocation>
        <location evidence="1">Virion</location>
    </subcellularLocation>
</comment>
<protein>
    <submittedName>
        <fullName evidence="3">Phage capsid protein</fullName>
    </submittedName>
</protein>
<comment type="caution">
    <text evidence="3">The sequence shown here is derived from an EMBL/GenBank/DDBJ whole genome shotgun (WGS) entry which is preliminary data.</text>
</comment>
<evidence type="ECO:0000256" key="1">
    <source>
        <dbReference type="ARBA" id="ARBA00004328"/>
    </source>
</evidence>
<evidence type="ECO:0000259" key="2">
    <source>
        <dbReference type="Pfam" id="PF05065"/>
    </source>
</evidence>
<reference evidence="3 4" key="1">
    <citation type="submission" date="2015-03" db="EMBL/GenBank/DDBJ databases">
        <authorList>
            <consortium name="Pathogen Informatics"/>
            <person name="Murphy D."/>
        </authorList>
    </citation>
    <scope>NUCLEOTIDE SEQUENCE [LARGE SCALE GENOMIC DNA]</scope>
    <source>
        <strain evidence="3 4">PAP036</strain>
    </source>
</reference>
<feature type="domain" description="Phage capsid-like C-terminal" evidence="2">
    <location>
        <begin position="24"/>
        <end position="271"/>
    </location>
</feature>
<evidence type="ECO:0000313" key="3">
    <source>
        <dbReference type="EMBL" id="CPT06441.1"/>
    </source>
</evidence>
<dbReference type="InterPro" id="IPR024455">
    <property type="entry name" value="Phage_capsid"/>
</dbReference>
<dbReference type="Gene3D" id="3.30.2400.10">
    <property type="entry name" value="Major capsid protein gp5"/>
    <property type="match status" value="1"/>
</dbReference>
<evidence type="ECO:0000313" key="4">
    <source>
        <dbReference type="Proteomes" id="UP000038487"/>
    </source>
</evidence>
<name>A0AB33SZY5_9MYCO</name>
<dbReference type="RefSeq" id="WP_016892193.1">
    <property type="nucleotide sequence ID" value="NZ_CM125927.1"/>
</dbReference>
<proteinExistence type="predicted"/>